<sequence length="43" mass="4942">MGVRLQQRRSRRQEETEEDGTIKSEYANERGTTVVASQTSNEN</sequence>
<organism evidence="2 3">
    <name type="scientific">Senna tora</name>
    <dbReference type="NCBI Taxonomy" id="362788"/>
    <lineage>
        <taxon>Eukaryota</taxon>
        <taxon>Viridiplantae</taxon>
        <taxon>Streptophyta</taxon>
        <taxon>Embryophyta</taxon>
        <taxon>Tracheophyta</taxon>
        <taxon>Spermatophyta</taxon>
        <taxon>Magnoliopsida</taxon>
        <taxon>eudicotyledons</taxon>
        <taxon>Gunneridae</taxon>
        <taxon>Pentapetalae</taxon>
        <taxon>rosids</taxon>
        <taxon>fabids</taxon>
        <taxon>Fabales</taxon>
        <taxon>Fabaceae</taxon>
        <taxon>Caesalpinioideae</taxon>
        <taxon>Cassia clade</taxon>
        <taxon>Senna</taxon>
    </lineage>
</organism>
<dbReference type="EMBL" id="JAAIUW010000009">
    <property type="protein sequence ID" value="KAF7816816.1"/>
    <property type="molecule type" value="Genomic_DNA"/>
</dbReference>
<evidence type="ECO:0000313" key="2">
    <source>
        <dbReference type="EMBL" id="KAF7816816.1"/>
    </source>
</evidence>
<name>A0A834WEW9_9FABA</name>
<feature type="region of interest" description="Disordered" evidence="1">
    <location>
        <begin position="1"/>
        <end position="43"/>
    </location>
</feature>
<feature type="compositionally biased region" description="Basic residues" evidence="1">
    <location>
        <begin position="1"/>
        <end position="11"/>
    </location>
</feature>
<gene>
    <name evidence="2" type="ORF">G2W53_030785</name>
</gene>
<evidence type="ECO:0000313" key="3">
    <source>
        <dbReference type="Proteomes" id="UP000634136"/>
    </source>
</evidence>
<dbReference type="AlphaFoldDB" id="A0A834WEW9"/>
<accession>A0A834WEW9</accession>
<reference evidence="2" key="1">
    <citation type="submission" date="2020-09" db="EMBL/GenBank/DDBJ databases">
        <title>Genome-Enabled Discovery of Anthraquinone Biosynthesis in Senna tora.</title>
        <authorList>
            <person name="Kang S.-H."/>
            <person name="Pandey R.P."/>
            <person name="Lee C.-M."/>
            <person name="Sim J.-S."/>
            <person name="Jeong J.-T."/>
            <person name="Choi B.-S."/>
            <person name="Jung M."/>
            <person name="Ginzburg D."/>
            <person name="Zhao K."/>
            <person name="Won S.Y."/>
            <person name="Oh T.-J."/>
            <person name="Yu Y."/>
            <person name="Kim N.-H."/>
            <person name="Lee O.R."/>
            <person name="Lee T.-H."/>
            <person name="Bashyal P."/>
            <person name="Kim T.-S."/>
            <person name="Lee W.-H."/>
            <person name="Kawkins C."/>
            <person name="Kim C.-K."/>
            <person name="Kim J.S."/>
            <person name="Ahn B.O."/>
            <person name="Rhee S.Y."/>
            <person name="Sohng J.K."/>
        </authorList>
    </citation>
    <scope>NUCLEOTIDE SEQUENCE</scope>
    <source>
        <tissue evidence="2">Leaf</tissue>
    </source>
</reference>
<evidence type="ECO:0000256" key="1">
    <source>
        <dbReference type="SAM" id="MobiDB-lite"/>
    </source>
</evidence>
<keyword evidence="3" id="KW-1185">Reference proteome</keyword>
<comment type="caution">
    <text evidence="2">The sequence shown here is derived from an EMBL/GenBank/DDBJ whole genome shotgun (WGS) entry which is preliminary data.</text>
</comment>
<feature type="compositionally biased region" description="Polar residues" evidence="1">
    <location>
        <begin position="30"/>
        <end position="43"/>
    </location>
</feature>
<protein>
    <submittedName>
        <fullName evidence="2">Uncharacterized protein</fullName>
    </submittedName>
</protein>
<dbReference type="Proteomes" id="UP000634136">
    <property type="component" value="Unassembled WGS sequence"/>
</dbReference>
<proteinExistence type="predicted"/>